<dbReference type="EMBL" id="JAKCXM010000342">
    <property type="protein sequence ID" value="KAJ0395488.1"/>
    <property type="molecule type" value="Genomic_DNA"/>
</dbReference>
<evidence type="ECO:0008006" key="4">
    <source>
        <dbReference type="Google" id="ProtNLM"/>
    </source>
</evidence>
<feature type="transmembrane region" description="Helical" evidence="1">
    <location>
        <begin position="184"/>
        <end position="203"/>
    </location>
</feature>
<keyword evidence="3" id="KW-1185">Reference proteome</keyword>
<keyword evidence="1" id="KW-0812">Transmembrane</keyword>
<accession>A0AAD5LWF2</accession>
<dbReference type="Proteomes" id="UP001209570">
    <property type="component" value="Unassembled WGS sequence"/>
</dbReference>
<feature type="transmembrane region" description="Helical" evidence="1">
    <location>
        <begin position="87"/>
        <end position="110"/>
    </location>
</feature>
<evidence type="ECO:0000313" key="2">
    <source>
        <dbReference type="EMBL" id="KAJ0395488.1"/>
    </source>
</evidence>
<feature type="transmembrane region" description="Helical" evidence="1">
    <location>
        <begin position="122"/>
        <end position="140"/>
    </location>
</feature>
<protein>
    <recommendedName>
        <fullName evidence="4">Transmembrane protein</fullName>
    </recommendedName>
</protein>
<organism evidence="2 3">
    <name type="scientific">Pythium insidiosum</name>
    <name type="common">Pythiosis disease agent</name>
    <dbReference type="NCBI Taxonomy" id="114742"/>
    <lineage>
        <taxon>Eukaryota</taxon>
        <taxon>Sar</taxon>
        <taxon>Stramenopiles</taxon>
        <taxon>Oomycota</taxon>
        <taxon>Peronosporomycetes</taxon>
        <taxon>Pythiales</taxon>
        <taxon>Pythiaceae</taxon>
        <taxon>Pythium</taxon>
    </lineage>
</organism>
<reference evidence="2" key="1">
    <citation type="submission" date="2021-12" db="EMBL/GenBank/DDBJ databases">
        <title>Prjna785345.</title>
        <authorList>
            <person name="Rujirawat T."/>
            <person name="Krajaejun T."/>
        </authorList>
    </citation>
    <scope>NUCLEOTIDE SEQUENCE</scope>
    <source>
        <strain evidence="2">Pi057C3</strain>
    </source>
</reference>
<keyword evidence="1" id="KW-0472">Membrane</keyword>
<proteinExistence type="predicted"/>
<comment type="caution">
    <text evidence="2">The sequence shown here is derived from an EMBL/GenBank/DDBJ whole genome shotgun (WGS) entry which is preliminary data.</text>
</comment>
<sequence length="213" mass="23872">MFPRIDAVSHNRTIGSDPQLLLLNEDKELAGFAHMFRLLEIFELVGYSLIFLMCAALIVYMRFNRNVALTGDSAAARKIILPAFEPLLWILGVTTGAYSVLLTIGLAAQFYTMAVPLVVTELFYSGRQFVVLLVIVYMLQKSVTVPALVRTVVITLVLAFYSLPLALLLDKFDTNTPSSTRRTHAITMLSHVPLLLIYIFVFFKPPNPVRGQY</sequence>
<evidence type="ECO:0000313" key="3">
    <source>
        <dbReference type="Proteomes" id="UP001209570"/>
    </source>
</evidence>
<name>A0AAD5LWF2_PYTIN</name>
<feature type="transmembrane region" description="Helical" evidence="1">
    <location>
        <begin position="147"/>
        <end position="169"/>
    </location>
</feature>
<feature type="transmembrane region" description="Helical" evidence="1">
    <location>
        <begin position="44"/>
        <end position="63"/>
    </location>
</feature>
<dbReference type="AlphaFoldDB" id="A0AAD5LWF2"/>
<evidence type="ECO:0000256" key="1">
    <source>
        <dbReference type="SAM" id="Phobius"/>
    </source>
</evidence>
<keyword evidence="1" id="KW-1133">Transmembrane helix</keyword>
<gene>
    <name evidence="2" type="ORF">P43SY_002460</name>
</gene>